<keyword evidence="3" id="KW-1185">Reference proteome</keyword>
<feature type="chain" id="PRO_5047034574" description="Lipoprotein" evidence="1">
    <location>
        <begin position="22"/>
        <end position="103"/>
    </location>
</feature>
<keyword evidence="1" id="KW-0732">Signal</keyword>
<organism evidence="2 3">
    <name type="scientific">Myxococcus landrumensis</name>
    <dbReference type="NCBI Taxonomy" id="2813577"/>
    <lineage>
        <taxon>Bacteria</taxon>
        <taxon>Pseudomonadati</taxon>
        <taxon>Myxococcota</taxon>
        <taxon>Myxococcia</taxon>
        <taxon>Myxococcales</taxon>
        <taxon>Cystobacterineae</taxon>
        <taxon>Myxococcaceae</taxon>
        <taxon>Myxococcus</taxon>
    </lineage>
</organism>
<protein>
    <recommendedName>
        <fullName evidence="4">Lipoprotein</fullName>
    </recommendedName>
</protein>
<gene>
    <name evidence="2" type="ORF">JY572_38365</name>
</gene>
<evidence type="ECO:0000256" key="1">
    <source>
        <dbReference type="SAM" id="SignalP"/>
    </source>
</evidence>
<dbReference type="Proteomes" id="UP000663090">
    <property type="component" value="Chromosome"/>
</dbReference>
<dbReference type="EMBL" id="CP071091">
    <property type="protein sequence ID" value="QSQ14117.1"/>
    <property type="molecule type" value="Genomic_DNA"/>
</dbReference>
<feature type="signal peptide" evidence="1">
    <location>
        <begin position="1"/>
        <end position="21"/>
    </location>
</feature>
<dbReference type="RefSeq" id="WP_206715911.1">
    <property type="nucleotide sequence ID" value="NZ_CP071091.1"/>
</dbReference>
<evidence type="ECO:0008006" key="4">
    <source>
        <dbReference type="Google" id="ProtNLM"/>
    </source>
</evidence>
<accession>A0ABX7N5U0</accession>
<evidence type="ECO:0000313" key="3">
    <source>
        <dbReference type="Proteomes" id="UP000663090"/>
    </source>
</evidence>
<name>A0ABX7N5U0_9BACT</name>
<sequence>MDKTLITSCIVALVWGSSALAAEPTPSFETRAKEQCQKSLAIPSCNQVKPPGPFIKRCVEDAMLTGSFEFVETARKDYLRACQRLTDGAGKPAPAPKPAPSKP</sequence>
<reference evidence="2 3" key="1">
    <citation type="submission" date="2021-02" db="EMBL/GenBank/DDBJ databases">
        <title>De Novo genome assembly of isolated myxobacteria.</title>
        <authorList>
            <person name="Stevens D.C."/>
        </authorList>
    </citation>
    <scope>NUCLEOTIDE SEQUENCE [LARGE SCALE GENOMIC DNA]</scope>
    <source>
        <strain evidence="2 3">SCHIC003</strain>
    </source>
</reference>
<evidence type="ECO:0000313" key="2">
    <source>
        <dbReference type="EMBL" id="QSQ14117.1"/>
    </source>
</evidence>
<proteinExistence type="predicted"/>